<dbReference type="OMA" id="INCNLMF"/>
<name>A0A668VAT0_OREAU</name>
<keyword evidence="2" id="KW-1185">Reference proteome</keyword>
<organism evidence="1 2">
    <name type="scientific">Oreochromis aureus</name>
    <name type="common">Israeli tilapia</name>
    <name type="synonym">Chromis aureus</name>
    <dbReference type="NCBI Taxonomy" id="47969"/>
    <lineage>
        <taxon>Eukaryota</taxon>
        <taxon>Metazoa</taxon>
        <taxon>Chordata</taxon>
        <taxon>Craniata</taxon>
        <taxon>Vertebrata</taxon>
        <taxon>Euteleostomi</taxon>
        <taxon>Actinopterygii</taxon>
        <taxon>Neopterygii</taxon>
        <taxon>Teleostei</taxon>
        <taxon>Neoteleostei</taxon>
        <taxon>Acanthomorphata</taxon>
        <taxon>Ovalentaria</taxon>
        <taxon>Cichlomorphae</taxon>
        <taxon>Cichliformes</taxon>
        <taxon>Cichlidae</taxon>
        <taxon>African cichlids</taxon>
        <taxon>Pseudocrenilabrinae</taxon>
        <taxon>Oreochromini</taxon>
        <taxon>Oreochromis</taxon>
    </lineage>
</organism>
<reference evidence="1" key="2">
    <citation type="submission" date="2025-09" db="UniProtKB">
        <authorList>
            <consortium name="Ensembl"/>
        </authorList>
    </citation>
    <scope>IDENTIFICATION</scope>
</reference>
<evidence type="ECO:0000313" key="2">
    <source>
        <dbReference type="Proteomes" id="UP000472276"/>
    </source>
</evidence>
<reference evidence="1" key="1">
    <citation type="submission" date="2025-08" db="UniProtKB">
        <authorList>
            <consortium name="Ensembl"/>
        </authorList>
    </citation>
    <scope>IDENTIFICATION</scope>
</reference>
<proteinExistence type="predicted"/>
<dbReference type="AlphaFoldDB" id="A0A668VAT0"/>
<dbReference type="Proteomes" id="UP000472276">
    <property type="component" value="Unassembled WGS sequence"/>
</dbReference>
<dbReference type="Ensembl" id="ENSOABT00000049172.2">
    <property type="protein sequence ID" value="ENSOABP00000047939.1"/>
    <property type="gene ID" value="ENSOABG00000021393.2"/>
</dbReference>
<accession>A0A668VAT0</accession>
<evidence type="ECO:0000313" key="1">
    <source>
        <dbReference type="Ensembl" id="ENSOABP00000047939.1"/>
    </source>
</evidence>
<protein>
    <submittedName>
        <fullName evidence="1">Uncharacterized protein</fullName>
    </submittedName>
</protein>
<sequence length="58" mass="6315">MSRTITDTLSVPDFGGFPPSTAVTVNVLCSFSFSRSRDFCKTKNGILSSPLSRICKLK</sequence>